<dbReference type="AlphaFoldDB" id="A0A1V0GVL1"/>
<gene>
    <name evidence="2" type="ORF">A6J80_17175</name>
</gene>
<dbReference type="Proteomes" id="UP000191257">
    <property type="component" value="Chromosome"/>
</dbReference>
<protein>
    <submittedName>
        <fullName evidence="2">Uncharacterized protein</fullName>
    </submittedName>
</protein>
<keyword evidence="3" id="KW-1185">Reference proteome</keyword>
<dbReference type="KEGG" id="pye:A6J80_17175"/>
<keyword evidence="1" id="KW-0175">Coiled coil</keyword>
<evidence type="ECO:0000313" key="2">
    <source>
        <dbReference type="EMBL" id="ARC37848.1"/>
    </source>
</evidence>
<evidence type="ECO:0000313" key="3">
    <source>
        <dbReference type="Proteomes" id="UP000191257"/>
    </source>
</evidence>
<feature type="coiled-coil region" evidence="1">
    <location>
        <begin position="34"/>
        <end position="79"/>
    </location>
</feature>
<dbReference type="RefSeq" id="WP_080622311.1">
    <property type="nucleotide sequence ID" value="NZ_CAWMZI010000001.1"/>
</dbReference>
<proteinExistence type="predicted"/>
<dbReference type="EMBL" id="CP020442">
    <property type="protein sequence ID" value="ARC37848.1"/>
    <property type="molecule type" value="Genomic_DNA"/>
</dbReference>
<name>A0A1V0GVL1_9RHOB</name>
<reference evidence="2" key="1">
    <citation type="submission" date="2017-12" db="EMBL/GenBank/DDBJ databases">
        <title>FDA dAtabase for Regulatory Grade micrObial Sequences (FDA-ARGOS): Supporting development and validation of Infectious Disease Dx tests.</title>
        <authorList>
            <person name="Campos J."/>
            <person name="Goldberg B."/>
            <person name="Tallon L."/>
            <person name="Sadzewicz L."/>
            <person name="Sengamalay N."/>
            <person name="Ott S."/>
            <person name="Godinez A."/>
            <person name="Nagaraj S."/>
            <person name="Vyas G."/>
            <person name="Aluvathingal J."/>
            <person name="Nadendla S."/>
            <person name="Geyer C."/>
            <person name="Nandy P."/>
            <person name="Hobson J."/>
            <person name="Sichtig H."/>
        </authorList>
    </citation>
    <scope>NUCLEOTIDE SEQUENCE</scope>
    <source>
        <strain evidence="2">FDAARGOS_252</strain>
    </source>
</reference>
<accession>A0A1V0GVL1</accession>
<dbReference type="STRING" id="147645.A6J80_17175"/>
<organism evidence="2 3">
    <name type="scientific">Paracoccus yeei</name>
    <dbReference type="NCBI Taxonomy" id="147645"/>
    <lineage>
        <taxon>Bacteria</taxon>
        <taxon>Pseudomonadati</taxon>
        <taxon>Pseudomonadota</taxon>
        <taxon>Alphaproteobacteria</taxon>
        <taxon>Rhodobacterales</taxon>
        <taxon>Paracoccaceae</taxon>
        <taxon>Paracoccus</taxon>
    </lineage>
</organism>
<sequence length="181" mass="20967">MDERFSLVDKHLSEGGGGYMEPDDQGDWVRYSDLAAARAEIERLKRELEITHNSRNELAETWKDRAIKAEAERDAALKEQDRLVKAWQAKHDYQVKQSKDHADYFDKSQRRMHELVKERDEALSMLADAERDMRQRVADYLQSAANDWRSDGHEHNAKKIEDEIPGVLALPLKHADREGGV</sequence>
<evidence type="ECO:0000256" key="1">
    <source>
        <dbReference type="SAM" id="Coils"/>
    </source>
</evidence>